<dbReference type="InterPro" id="IPR000748">
    <property type="entry name" value="PsdUridine_synth_RsuA/RluB/E/F"/>
</dbReference>
<evidence type="ECO:0000256" key="4">
    <source>
        <dbReference type="SAM" id="MobiDB-lite"/>
    </source>
</evidence>
<comment type="caution">
    <text evidence="6">The sequence shown here is derived from an EMBL/GenBank/DDBJ whole genome shotgun (WGS) entry which is preliminary data.</text>
</comment>
<dbReference type="GO" id="GO:0003723">
    <property type="term" value="F:RNA binding"/>
    <property type="evidence" value="ECO:0007669"/>
    <property type="project" value="InterPro"/>
</dbReference>
<dbReference type="EC" id="5.4.99.-" evidence="3"/>
<name>A0A8J6QFM9_9GAMM</name>
<keyword evidence="7" id="KW-1185">Reference proteome</keyword>
<feature type="compositionally biased region" description="Basic residues" evidence="4">
    <location>
        <begin position="14"/>
        <end position="31"/>
    </location>
</feature>
<keyword evidence="2 3" id="KW-0413">Isomerase</keyword>
<dbReference type="NCBIfam" id="NF008487">
    <property type="entry name" value="PRK11394.1"/>
    <property type="match status" value="1"/>
</dbReference>
<dbReference type="InterPro" id="IPR020103">
    <property type="entry name" value="PsdUridine_synth_cat_dom_sf"/>
</dbReference>
<dbReference type="GO" id="GO:0001522">
    <property type="term" value="P:pseudouridine synthesis"/>
    <property type="evidence" value="ECO:0007669"/>
    <property type="project" value="InterPro"/>
</dbReference>
<dbReference type="PANTHER" id="PTHR47683">
    <property type="entry name" value="PSEUDOURIDINE SYNTHASE FAMILY PROTEIN-RELATED"/>
    <property type="match status" value="1"/>
</dbReference>
<proteinExistence type="inferred from homology"/>
<gene>
    <name evidence="6" type="primary">rluE</name>
    <name evidence="6" type="ORF">IC617_03760</name>
</gene>
<dbReference type="Gene3D" id="3.30.70.1560">
    <property type="entry name" value="Alpha-L RNA-binding motif"/>
    <property type="match status" value="1"/>
</dbReference>
<evidence type="ECO:0000313" key="7">
    <source>
        <dbReference type="Proteomes" id="UP000638014"/>
    </source>
</evidence>
<dbReference type="NCBIfam" id="TIGR00093">
    <property type="entry name" value="pseudouridine synthase"/>
    <property type="match status" value="1"/>
</dbReference>
<evidence type="ECO:0000313" key="6">
    <source>
        <dbReference type="EMBL" id="MBD1388535.1"/>
    </source>
</evidence>
<dbReference type="InterPro" id="IPR006145">
    <property type="entry name" value="PsdUridine_synth_RsuA/RluA"/>
</dbReference>
<dbReference type="Gene3D" id="3.30.70.580">
    <property type="entry name" value="Pseudouridine synthase I, catalytic domain, N-terminal subdomain"/>
    <property type="match status" value="1"/>
</dbReference>
<dbReference type="InterPro" id="IPR042092">
    <property type="entry name" value="PsdUridine_s_RsuA/RluB/E/F_cat"/>
</dbReference>
<evidence type="ECO:0000256" key="3">
    <source>
        <dbReference type="RuleBase" id="RU003887"/>
    </source>
</evidence>
<dbReference type="SUPFAM" id="SSF55120">
    <property type="entry name" value="Pseudouridine synthase"/>
    <property type="match status" value="1"/>
</dbReference>
<feature type="domain" description="Pseudouridine synthase RsuA/RluA-like" evidence="5">
    <location>
        <begin position="54"/>
        <end position="199"/>
    </location>
</feature>
<protein>
    <recommendedName>
        <fullName evidence="3">Pseudouridine synthase</fullName>
        <ecNumber evidence="3">5.4.99.-</ecNumber>
    </recommendedName>
</protein>
<dbReference type="InterPro" id="IPR018496">
    <property type="entry name" value="PsdUridine_synth_RsuA/RluB_CS"/>
</dbReference>
<reference evidence="6" key="1">
    <citation type="submission" date="2020-09" db="EMBL/GenBank/DDBJ databases">
        <title>A novel bacterium of genus Neiella, isolated from South China Sea.</title>
        <authorList>
            <person name="Huang H."/>
            <person name="Mo K."/>
            <person name="Hu Y."/>
        </authorList>
    </citation>
    <scope>NUCLEOTIDE SEQUENCE</scope>
    <source>
        <strain evidence="6">HB171785</strain>
    </source>
</reference>
<feature type="region of interest" description="Disordered" evidence="4">
    <location>
        <begin position="1"/>
        <end position="52"/>
    </location>
</feature>
<feature type="compositionally biased region" description="Polar residues" evidence="4">
    <location>
        <begin position="32"/>
        <end position="52"/>
    </location>
</feature>
<dbReference type="Pfam" id="PF00849">
    <property type="entry name" value="PseudoU_synth_2"/>
    <property type="match status" value="1"/>
</dbReference>
<feature type="compositionally biased region" description="Polar residues" evidence="4">
    <location>
        <begin position="1"/>
        <end position="13"/>
    </location>
</feature>
<dbReference type="AlphaFoldDB" id="A0A8J6QFM9"/>
<evidence type="ECO:0000256" key="2">
    <source>
        <dbReference type="ARBA" id="ARBA00023235"/>
    </source>
</evidence>
<dbReference type="InterPro" id="IPR050343">
    <property type="entry name" value="RsuA_PseudoU_synthase"/>
</dbReference>
<sequence>MTRSGLANKANSSKNRKPRNGNPSRRGHSQRSTKPNKSTNRKAATSSAPKQPTQVILFNKPFDVLCQFTDQAGRKTLADYVDVANVYAAGRLDRDSEGLLVLTNSGKLNAQLTQPGKKTRKTYWVQVEGDPSELDLQLLRDGIELKDGPTLPAEVKRIDEPDIWPRNPPIRVRQSIPDSWLEISIIEGRNRQVRRMTAAIGFPTLRLIRYRVGRWTLDGIANGQWRRAETPAS</sequence>
<accession>A0A8J6QFM9</accession>
<dbReference type="GO" id="GO:0140098">
    <property type="term" value="F:catalytic activity, acting on RNA"/>
    <property type="evidence" value="ECO:0007669"/>
    <property type="project" value="UniProtKB-ARBA"/>
</dbReference>
<organism evidence="6 7">
    <name type="scientific">Neiella litorisoli</name>
    <dbReference type="NCBI Taxonomy" id="2771431"/>
    <lineage>
        <taxon>Bacteria</taxon>
        <taxon>Pseudomonadati</taxon>
        <taxon>Pseudomonadota</taxon>
        <taxon>Gammaproteobacteria</taxon>
        <taxon>Alteromonadales</taxon>
        <taxon>Echinimonadaceae</taxon>
        <taxon>Neiella</taxon>
    </lineage>
</organism>
<evidence type="ECO:0000256" key="1">
    <source>
        <dbReference type="ARBA" id="ARBA00008348"/>
    </source>
</evidence>
<dbReference type="Proteomes" id="UP000638014">
    <property type="component" value="Unassembled WGS sequence"/>
</dbReference>
<dbReference type="GO" id="GO:0006364">
    <property type="term" value="P:rRNA processing"/>
    <property type="evidence" value="ECO:0007669"/>
    <property type="project" value="UniProtKB-ARBA"/>
</dbReference>
<evidence type="ECO:0000259" key="5">
    <source>
        <dbReference type="Pfam" id="PF00849"/>
    </source>
</evidence>
<dbReference type="RefSeq" id="WP_191143634.1">
    <property type="nucleotide sequence ID" value="NZ_JACXAF010000003.1"/>
</dbReference>
<dbReference type="EMBL" id="JACXAF010000003">
    <property type="protein sequence ID" value="MBD1388535.1"/>
    <property type="molecule type" value="Genomic_DNA"/>
</dbReference>
<comment type="similarity">
    <text evidence="1 3">Belongs to the pseudouridine synthase RsuA family.</text>
</comment>
<dbReference type="GO" id="GO:0009982">
    <property type="term" value="F:pseudouridine synthase activity"/>
    <property type="evidence" value="ECO:0007669"/>
    <property type="project" value="InterPro"/>
</dbReference>
<dbReference type="InterPro" id="IPR020094">
    <property type="entry name" value="TruA/RsuA/RluB/E/F_N"/>
</dbReference>
<dbReference type="PANTHER" id="PTHR47683:SF2">
    <property type="entry name" value="RNA-BINDING S4 DOMAIN-CONTAINING PROTEIN"/>
    <property type="match status" value="1"/>
</dbReference>
<dbReference type="PROSITE" id="PS01149">
    <property type="entry name" value="PSI_RSU"/>
    <property type="match status" value="1"/>
</dbReference>